<name>A0ABS1H2N6_9BACL</name>
<evidence type="ECO:0000313" key="5">
    <source>
        <dbReference type="Proteomes" id="UP000618943"/>
    </source>
</evidence>
<proteinExistence type="inferred from homology"/>
<comment type="caution">
    <text evidence="4">The sequence shown here is derived from an EMBL/GenBank/DDBJ whole genome shotgun (WGS) entry which is preliminary data.</text>
</comment>
<protein>
    <recommendedName>
        <fullName evidence="3">Nucleoside triphosphate pyrophosphatase</fullName>
        <ecNumber evidence="3">3.6.1.9</ecNumber>
    </recommendedName>
    <alternativeName>
        <fullName evidence="3">Nucleotide pyrophosphatase</fullName>
        <shortName evidence="3">Nucleotide PPase</shortName>
    </alternativeName>
</protein>
<keyword evidence="2 3" id="KW-0378">Hydrolase</keyword>
<dbReference type="PANTHER" id="PTHR43213:SF5">
    <property type="entry name" value="BIFUNCTIONAL DTTP_UTP PYROPHOSPHATASE_METHYLTRANSFERASE PROTEIN-RELATED"/>
    <property type="match status" value="1"/>
</dbReference>
<evidence type="ECO:0000256" key="1">
    <source>
        <dbReference type="ARBA" id="ARBA00001968"/>
    </source>
</evidence>
<dbReference type="InterPro" id="IPR029001">
    <property type="entry name" value="ITPase-like_fam"/>
</dbReference>
<comment type="function">
    <text evidence="3">Nucleoside triphosphate pyrophosphatase. May have a dual role in cell division arrest and in preventing the incorporation of modified nucleotides into cellular nucleic acids.</text>
</comment>
<dbReference type="Gene3D" id="3.90.950.10">
    <property type="match status" value="1"/>
</dbReference>
<gene>
    <name evidence="4" type="ORF">JFL43_00845</name>
</gene>
<dbReference type="EMBL" id="JAEOAH010000001">
    <property type="protein sequence ID" value="MBK3493437.1"/>
    <property type="molecule type" value="Genomic_DNA"/>
</dbReference>
<dbReference type="RefSeq" id="WP_100794400.1">
    <property type="nucleotide sequence ID" value="NZ_JAEOAH010000001.1"/>
</dbReference>
<dbReference type="HAMAP" id="MF_00528">
    <property type="entry name" value="Maf"/>
    <property type="match status" value="1"/>
</dbReference>
<keyword evidence="5" id="KW-1185">Reference proteome</keyword>
<comment type="catalytic activity">
    <reaction evidence="3">
        <text>a ribonucleoside 5'-triphosphate + H2O = a ribonucleoside 5'-phosphate + diphosphate + H(+)</text>
        <dbReference type="Rhea" id="RHEA:23996"/>
        <dbReference type="ChEBI" id="CHEBI:15377"/>
        <dbReference type="ChEBI" id="CHEBI:15378"/>
        <dbReference type="ChEBI" id="CHEBI:33019"/>
        <dbReference type="ChEBI" id="CHEBI:58043"/>
        <dbReference type="ChEBI" id="CHEBI:61557"/>
        <dbReference type="EC" id="3.6.1.9"/>
    </reaction>
</comment>
<organism evidence="4 5">
    <name type="scientific">Viridibacillus soli</name>
    <dbReference type="NCBI Taxonomy" id="2798301"/>
    <lineage>
        <taxon>Bacteria</taxon>
        <taxon>Bacillati</taxon>
        <taxon>Bacillota</taxon>
        <taxon>Bacilli</taxon>
        <taxon>Bacillales</taxon>
        <taxon>Caryophanaceae</taxon>
        <taxon>Viridibacillus</taxon>
    </lineage>
</organism>
<evidence type="ECO:0000256" key="2">
    <source>
        <dbReference type="ARBA" id="ARBA00022801"/>
    </source>
</evidence>
<dbReference type="PANTHER" id="PTHR43213">
    <property type="entry name" value="BIFUNCTIONAL DTTP/UTP PYROPHOSPHATASE/METHYLTRANSFERASE PROTEIN-RELATED"/>
    <property type="match status" value="1"/>
</dbReference>
<comment type="subcellular location">
    <subcellularLocation>
        <location evidence="3">Cytoplasm</location>
    </subcellularLocation>
</comment>
<sequence>MTLNPVTTIVLVSPRGNTEDIFSRIQVPYEVEYHHVAIDYPPTSSPLDLTIYCAFLTLLRQFKVDQQKVYISMKRTVSINDEILKPPTTRQAANRYLTKLSNREHIVTTAIAVRYLGQVTMLVVESKVKMKRLSQKIIEHYVETGEPFEHDIGYNVQGLGANLSQSIEGDFDNVAGLPINHLQEHLVNNNILIAKEGEIVDVY</sequence>
<dbReference type="Proteomes" id="UP000618943">
    <property type="component" value="Unassembled WGS sequence"/>
</dbReference>
<accession>A0ABS1H2N6</accession>
<dbReference type="SUPFAM" id="SSF52972">
    <property type="entry name" value="ITPase-like"/>
    <property type="match status" value="1"/>
</dbReference>
<reference evidence="4 5" key="1">
    <citation type="submission" date="2020-12" db="EMBL/GenBank/DDBJ databases">
        <title>YIM B01967 draft genome.</title>
        <authorList>
            <person name="Yan X."/>
        </authorList>
    </citation>
    <scope>NUCLEOTIDE SEQUENCE [LARGE SCALE GENOMIC DNA]</scope>
    <source>
        <strain evidence="4 5">YIM B01967</strain>
    </source>
</reference>
<dbReference type="Pfam" id="PF02545">
    <property type="entry name" value="Maf"/>
    <property type="match status" value="1"/>
</dbReference>
<keyword evidence="3" id="KW-0963">Cytoplasm</keyword>
<comment type="catalytic activity">
    <reaction evidence="3">
        <text>a 2'-deoxyribonucleoside 5'-triphosphate + H2O = a 2'-deoxyribonucleoside 5'-phosphate + diphosphate + H(+)</text>
        <dbReference type="Rhea" id="RHEA:44644"/>
        <dbReference type="ChEBI" id="CHEBI:15377"/>
        <dbReference type="ChEBI" id="CHEBI:15378"/>
        <dbReference type="ChEBI" id="CHEBI:33019"/>
        <dbReference type="ChEBI" id="CHEBI:61560"/>
        <dbReference type="ChEBI" id="CHEBI:65317"/>
        <dbReference type="EC" id="3.6.1.9"/>
    </reaction>
</comment>
<comment type="similarity">
    <text evidence="3">Belongs to the Maf family.</text>
</comment>
<evidence type="ECO:0000313" key="4">
    <source>
        <dbReference type="EMBL" id="MBK3493437.1"/>
    </source>
</evidence>
<comment type="cofactor">
    <cofactor evidence="1 3">
        <name>a divalent metal cation</name>
        <dbReference type="ChEBI" id="CHEBI:60240"/>
    </cofactor>
</comment>
<dbReference type="InterPro" id="IPR003697">
    <property type="entry name" value="Maf-like"/>
</dbReference>
<evidence type="ECO:0000256" key="3">
    <source>
        <dbReference type="HAMAP-Rule" id="MF_00528"/>
    </source>
</evidence>
<keyword evidence="3" id="KW-0546">Nucleotide metabolism</keyword>
<dbReference type="EC" id="3.6.1.9" evidence="3"/>
<comment type="caution">
    <text evidence="3">Lacks conserved residue(s) required for the propagation of feature annotation.</text>
</comment>